<keyword evidence="5" id="KW-0539">Nucleus</keyword>
<dbReference type="PANTHER" id="PTHR11945:SF629">
    <property type="entry name" value="OS02G0164450 PROTEIN"/>
    <property type="match status" value="1"/>
</dbReference>
<dbReference type="InterPro" id="IPR033896">
    <property type="entry name" value="MEF2-like_N"/>
</dbReference>
<name>A0A8B7C2R8_PHODC</name>
<dbReference type="RefSeq" id="XP_008790448.2">
    <property type="nucleotide sequence ID" value="XM_008792226.2"/>
</dbReference>
<dbReference type="InterPro" id="IPR002100">
    <property type="entry name" value="TF_MADSbox"/>
</dbReference>
<dbReference type="GeneID" id="103707658"/>
<dbReference type="FunFam" id="3.40.1810.10:FF:000006">
    <property type="entry name" value="Agamous-like MADS-box protein AGL62"/>
    <property type="match status" value="1"/>
</dbReference>
<dbReference type="Proteomes" id="UP000228380">
    <property type="component" value="Chromosome 6"/>
</dbReference>
<keyword evidence="2" id="KW-0805">Transcription regulation</keyword>
<keyword evidence="4" id="KW-0804">Transcription</keyword>
<accession>A0A8B7C2R8</accession>
<evidence type="ECO:0000256" key="1">
    <source>
        <dbReference type="ARBA" id="ARBA00004123"/>
    </source>
</evidence>
<dbReference type="PANTHER" id="PTHR11945">
    <property type="entry name" value="MADS BOX PROTEIN"/>
    <property type="match status" value="1"/>
</dbReference>
<evidence type="ECO:0000259" key="6">
    <source>
        <dbReference type="PROSITE" id="PS50066"/>
    </source>
</evidence>
<evidence type="ECO:0000313" key="8">
    <source>
        <dbReference type="RefSeq" id="XP_008790448.2"/>
    </source>
</evidence>
<dbReference type="SUPFAM" id="SSF55455">
    <property type="entry name" value="SRF-like"/>
    <property type="match status" value="1"/>
</dbReference>
<feature type="domain" description="MADS-box" evidence="6">
    <location>
        <begin position="30"/>
        <end position="90"/>
    </location>
</feature>
<protein>
    <submittedName>
        <fullName evidence="8">Agamous-like MADS-box protein AGL29</fullName>
    </submittedName>
</protein>
<gene>
    <name evidence="8" type="primary">LOC103707658</name>
</gene>
<evidence type="ECO:0000256" key="2">
    <source>
        <dbReference type="ARBA" id="ARBA00023015"/>
    </source>
</evidence>
<dbReference type="PROSITE" id="PS50066">
    <property type="entry name" value="MADS_BOX_2"/>
    <property type="match status" value="1"/>
</dbReference>
<dbReference type="Pfam" id="PF00319">
    <property type="entry name" value="SRF-TF"/>
    <property type="match status" value="1"/>
</dbReference>
<reference evidence="7" key="1">
    <citation type="journal article" date="2019" name="Nat. Commun.">
        <title>Genome-wide association mapping of date palm fruit traits.</title>
        <authorList>
            <person name="Hazzouri K.M."/>
            <person name="Gros-Balthazard M."/>
            <person name="Flowers J.M."/>
            <person name="Copetti D."/>
            <person name="Lemansour A."/>
            <person name="Lebrun M."/>
            <person name="Masmoudi K."/>
            <person name="Ferrand S."/>
            <person name="Dhar M.I."/>
            <person name="Fresquez Z.A."/>
            <person name="Rosas U."/>
            <person name="Zhang J."/>
            <person name="Talag J."/>
            <person name="Lee S."/>
            <person name="Kudrna D."/>
            <person name="Powell R.F."/>
            <person name="Leitch I.J."/>
            <person name="Krueger R.R."/>
            <person name="Wing R.A."/>
            <person name="Amiri K.M.A."/>
            <person name="Purugganan M.D."/>
        </authorList>
    </citation>
    <scope>NUCLEOTIDE SEQUENCE [LARGE SCALE GENOMIC DNA]</scope>
    <source>
        <strain evidence="7">cv. Khalas</strain>
    </source>
</reference>
<sequence>MSLNRPPSPLPIDPKLSLLFVCIMPGRTGHGRRKIEIKRIEEEQTRQVTFSKRRSGLFKKASEIGTLCGAQVGILVYSPGGRPYSFGHPGFMEVSDRFLPCVPTPTRPAPPPANVLAPQLSKHYLDIVKGLEAAQAKGAVLKERFGVVPELKARAYESDPEGLRLDELQDAVKRLESLQLRVYSRVSTILNHEASASRAALAVQPLNMINPYATNEPHAHPGGGFMGNNGLAPGGFMGSNGFMGNDGHAPAGFMGNDGHAPAGFIE</sequence>
<dbReference type="GO" id="GO:0000978">
    <property type="term" value="F:RNA polymerase II cis-regulatory region sequence-specific DNA binding"/>
    <property type="evidence" value="ECO:0007669"/>
    <property type="project" value="TreeGrafter"/>
</dbReference>
<dbReference type="OrthoDB" id="2284405at2759"/>
<dbReference type="GO" id="GO:0000981">
    <property type="term" value="F:DNA-binding transcription factor activity, RNA polymerase II-specific"/>
    <property type="evidence" value="ECO:0007669"/>
    <property type="project" value="TreeGrafter"/>
</dbReference>
<comment type="subcellular location">
    <subcellularLocation>
        <location evidence="1">Nucleus</location>
    </subcellularLocation>
</comment>
<organism evidence="7 8">
    <name type="scientific">Phoenix dactylifera</name>
    <name type="common">Date palm</name>
    <dbReference type="NCBI Taxonomy" id="42345"/>
    <lineage>
        <taxon>Eukaryota</taxon>
        <taxon>Viridiplantae</taxon>
        <taxon>Streptophyta</taxon>
        <taxon>Embryophyta</taxon>
        <taxon>Tracheophyta</taxon>
        <taxon>Spermatophyta</taxon>
        <taxon>Magnoliopsida</taxon>
        <taxon>Liliopsida</taxon>
        <taxon>Arecaceae</taxon>
        <taxon>Coryphoideae</taxon>
        <taxon>Phoeniceae</taxon>
        <taxon>Phoenix</taxon>
    </lineage>
</organism>
<reference evidence="8" key="2">
    <citation type="submission" date="2025-08" db="UniProtKB">
        <authorList>
            <consortium name="RefSeq"/>
        </authorList>
    </citation>
    <scope>IDENTIFICATION</scope>
    <source>
        <tissue evidence="8">Young leaves</tissue>
    </source>
</reference>
<dbReference type="GO" id="GO:0046983">
    <property type="term" value="F:protein dimerization activity"/>
    <property type="evidence" value="ECO:0007669"/>
    <property type="project" value="InterPro"/>
</dbReference>
<evidence type="ECO:0000256" key="4">
    <source>
        <dbReference type="ARBA" id="ARBA00023163"/>
    </source>
</evidence>
<dbReference type="KEGG" id="pda:103707658"/>
<dbReference type="GO" id="GO:0005634">
    <property type="term" value="C:nucleus"/>
    <property type="evidence" value="ECO:0007669"/>
    <property type="project" value="UniProtKB-SubCell"/>
</dbReference>
<dbReference type="PRINTS" id="PR00404">
    <property type="entry name" value="MADSDOMAIN"/>
</dbReference>
<dbReference type="CDD" id="cd00265">
    <property type="entry name" value="MADS_MEF2_like"/>
    <property type="match status" value="1"/>
</dbReference>
<dbReference type="AlphaFoldDB" id="A0A8B7C2R8"/>
<dbReference type="SMART" id="SM00432">
    <property type="entry name" value="MADS"/>
    <property type="match status" value="1"/>
</dbReference>
<dbReference type="Gene3D" id="3.40.1810.10">
    <property type="entry name" value="Transcription factor, MADS-box"/>
    <property type="match status" value="1"/>
</dbReference>
<dbReference type="GO" id="GO:0045944">
    <property type="term" value="P:positive regulation of transcription by RNA polymerase II"/>
    <property type="evidence" value="ECO:0007669"/>
    <property type="project" value="InterPro"/>
</dbReference>
<evidence type="ECO:0000313" key="7">
    <source>
        <dbReference type="Proteomes" id="UP000228380"/>
    </source>
</evidence>
<proteinExistence type="predicted"/>
<keyword evidence="7" id="KW-1185">Reference proteome</keyword>
<evidence type="ECO:0000256" key="3">
    <source>
        <dbReference type="ARBA" id="ARBA00023125"/>
    </source>
</evidence>
<evidence type="ECO:0000256" key="5">
    <source>
        <dbReference type="ARBA" id="ARBA00023242"/>
    </source>
</evidence>
<dbReference type="InterPro" id="IPR036879">
    <property type="entry name" value="TF_MADSbox_sf"/>
</dbReference>
<keyword evidence="3" id="KW-0238">DNA-binding</keyword>